<dbReference type="Gene3D" id="4.10.240.10">
    <property type="entry name" value="Zn(2)-C6 fungal-type DNA-binding domain"/>
    <property type="match status" value="1"/>
</dbReference>
<proteinExistence type="predicted"/>
<dbReference type="OrthoDB" id="3364175at2759"/>
<comment type="subcellular location">
    <subcellularLocation>
        <location evidence="1">Nucleus</location>
    </subcellularLocation>
</comment>
<dbReference type="GO" id="GO:0000981">
    <property type="term" value="F:DNA-binding transcription factor activity, RNA polymerase II-specific"/>
    <property type="evidence" value="ECO:0007669"/>
    <property type="project" value="InterPro"/>
</dbReference>
<feature type="compositionally biased region" description="Polar residues" evidence="3">
    <location>
        <begin position="93"/>
        <end position="105"/>
    </location>
</feature>
<feature type="compositionally biased region" description="Polar residues" evidence="3">
    <location>
        <begin position="121"/>
        <end position="142"/>
    </location>
</feature>
<dbReference type="PANTHER" id="PTHR31001">
    <property type="entry name" value="UNCHARACTERIZED TRANSCRIPTIONAL REGULATORY PROTEIN"/>
    <property type="match status" value="1"/>
</dbReference>
<dbReference type="InterPro" id="IPR001138">
    <property type="entry name" value="Zn2Cys6_DnaBD"/>
</dbReference>
<feature type="compositionally biased region" description="Low complexity" evidence="3">
    <location>
        <begin position="571"/>
        <end position="593"/>
    </location>
</feature>
<feature type="compositionally biased region" description="Pro residues" evidence="3">
    <location>
        <begin position="386"/>
        <end position="395"/>
    </location>
</feature>
<feature type="compositionally biased region" description="Basic and acidic residues" evidence="3">
    <location>
        <begin position="25"/>
        <end position="34"/>
    </location>
</feature>
<comment type="caution">
    <text evidence="5">The sequence shown here is derived from an EMBL/GenBank/DDBJ whole genome shotgun (WGS) entry which is preliminary data.</text>
</comment>
<protein>
    <recommendedName>
        <fullName evidence="4">Zn(2)-C6 fungal-type domain-containing protein</fullName>
    </recommendedName>
</protein>
<evidence type="ECO:0000256" key="3">
    <source>
        <dbReference type="SAM" id="MobiDB-lite"/>
    </source>
</evidence>
<keyword evidence="6" id="KW-1185">Reference proteome</keyword>
<feature type="region of interest" description="Disordered" evidence="3">
    <location>
        <begin position="366"/>
        <end position="396"/>
    </location>
</feature>
<dbReference type="SMART" id="SM00066">
    <property type="entry name" value="GAL4"/>
    <property type="match status" value="1"/>
</dbReference>
<dbReference type="PROSITE" id="PS50048">
    <property type="entry name" value="ZN2_CY6_FUNGAL_2"/>
    <property type="match status" value="1"/>
</dbReference>
<dbReference type="InterPro" id="IPR036864">
    <property type="entry name" value="Zn2-C6_fun-type_DNA-bd_sf"/>
</dbReference>
<dbReference type="CDD" id="cd00067">
    <property type="entry name" value="GAL4"/>
    <property type="match status" value="1"/>
</dbReference>
<organism evidence="5 6">
    <name type="scientific">Saitozyma podzolica</name>
    <dbReference type="NCBI Taxonomy" id="1890683"/>
    <lineage>
        <taxon>Eukaryota</taxon>
        <taxon>Fungi</taxon>
        <taxon>Dikarya</taxon>
        <taxon>Basidiomycota</taxon>
        <taxon>Agaricomycotina</taxon>
        <taxon>Tremellomycetes</taxon>
        <taxon>Tremellales</taxon>
        <taxon>Trimorphomycetaceae</taxon>
        <taxon>Saitozyma</taxon>
    </lineage>
</organism>
<evidence type="ECO:0000313" key="5">
    <source>
        <dbReference type="EMBL" id="RSH80806.1"/>
    </source>
</evidence>
<dbReference type="EMBL" id="RSCD01000032">
    <property type="protein sequence ID" value="RSH80806.1"/>
    <property type="molecule type" value="Genomic_DNA"/>
</dbReference>
<feature type="region of interest" description="Disordered" evidence="3">
    <location>
        <begin position="568"/>
        <end position="593"/>
    </location>
</feature>
<dbReference type="GO" id="GO:0008270">
    <property type="term" value="F:zinc ion binding"/>
    <property type="evidence" value="ECO:0007669"/>
    <property type="project" value="InterPro"/>
</dbReference>
<gene>
    <name evidence="5" type="ORF">EHS25_006975</name>
</gene>
<dbReference type="SUPFAM" id="SSF57701">
    <property type="entry name" value="Zn2/Cys6 DNA-binding domain"/>
    <property type="match status" value="1"/>
</dbReference>
<dbReference type="InterPro" id="IPR050613">
    <property type="entry name" value="Sec_Metabolite_Reg"/>
</dbReference>
<accession>A0A427XPP1</accession>
<name>A0A427XPP1_9TREE</name>
<feature type="region of interest" description="Disordered" evidence="3">
    <location>
        <begin position="244"/>
        <end position="267"/>
    </location>
</feature>
<keyword evidence="2" id="KW-0539">Nucleus</keyword>
<feature type="region of interest" description="Disordered" evidence="3">
    <location>
        <begin position="17"/>
        <end position="57"/>
    </location>
</feature>
<dbReference type="GO" id="GO:0005634">
    <property type="term" value="C:nucleus"/>
    <property type="evidence" value="ECO:0007669"/>
    <property type="project" value="UniProtKB-SubCell"/>
</dbReference>
<evidence type="ECO:0000256" key="1">
    <source>
        <dbReference type="ARBA" id="ARBA00004123"/>
    </source>
</evidence>
<evidence type="ECO:0000256" key="2">
    <source>
        <dbReference type="ARBA" id="ARBA00023242"/>
    </source>
</evidence>
<reference evidence="5 6" key="1">
    <citation type="submission" date="2018-11" db="EMBL/GenBank/DDBJ databases">
        <title>Genome sequence of Saitozyma podzolica DSM 27192.</title>
        <authorList>
            <person name="Aliyu H."/>
            <person name="Gorte O."/>
            <person name="Ochsenreither K."/>
        </authorList>
    </citation>
    <scope>NUCLEOTIDE SEQUENCE [LARGE SCALE GENOMIC DNA]</scope>
    <source>
        <strain evidence="5 6">DSM 27192</strain>
    </source>
</reference>
<dbReference type="AlphaFoldDB" id="A0A427XPP1"/>
<sequence>MCHCQVQGRVLPILTPVDQSQRRAAKPDLNRGDADTAGATVPGALGRDPPDPRVISGQTLSASACMTRADLISRVEQLKNKVSEIEALRRSGAPSTPANTNTDISAASGGVQARAAGPTARATSNPQGETEPQTQPRASGSAPTFDVYPPIGALTDVELVNTGVLETFARSQSCGSLDSSSSLVAQFLTAATGARTSVAKPNSSCQSTEIEQTFQSSNLDPWFRDPPNSLEPALTAVSHFPPQRLRQPQHEQQQEQPPISNDRPDTLAFQPKATSLFAAQPLHAMRLETQSTSFPTSRSPAPDLATASANIDPSTLLAAPSHSPHSSGPPEYGTDSLVFPAALLQPYHASLLANIARRHRFHHGPTTLGGVHCSNPGPSGRSTDPSVPPNPPPERPLVDMPYRTPNWTFRSLHASPSTFSMTTDTAQPHPNQFMAGFACGDGSETGLENNGNPTVSPNAEEDDKMMKMGHPGTEKKKGNPQSKRMRVVQSCSECRRRKIKCNKKFPCSSCILRSDQARCHEVGMAKRERLASLSSYATTTQVALIVHRLDALEAALMKTGAVYPPNLETPSGPSGLSNSISGSASTISRLVSE</sequence>
<dbReference type="PROSITE" id="PS00463">
    <property type="entry name" value="ZN2_CY6_FUNGAL_1"/>
    <property type="match status" value="1"/>
</dbReference>
<dbReference type="Pfam" id="PF00172">
    <property type="entry name" value="Zn_clus"/>
    <property type="match status" value="1"/>
</dbReference>
<dbReference type="PANTHER" id="PTHR31001:SF76">
    <property type="entry name" value="ZN(2)-C6 FUNGAL-TYPE DOMAIN-CONTAINING PROTEIN"/>
    <property type="match status" value="1"/>
</dbReference>
<dbReference type="Proteomes" id="UP000279259">
    <property type="component" value="Unassembled WGS sequence"/>
</dbReference>
<feature type="region of interest" description="Disordered" evidence="3">
    <location>
        <begin position="88"/>
        <end position="147"/>
    </location>
</feature>
<evidence type="ECO:0000313" key="6">
    <source>
        <dbReference type="Proteomes" id="UP000279259"/>
    </source>
</evidence>
<dbReference type="STRING" id="1890683.A0A427XPP1"/>
<evidence type="ECO:0000259" key="4">
    <source>
        <dbReference type="PROSITE" id="PS50048"/>
    </source>
</evidence>
<feature type="domain" description="Zn(2)-C6 fungal-type" evidence="4">
    <location>
        <begin position="490"/>
        <end position="519"/>
    </location>
</feature>